<dbReference type="Proteomes" id="UP000076761">
    <property type="component" value="Unassembled WGS sequence"/>
</dbReference>
<comment type="subcellular location">
    <subcellularLocation>
        <location evidence="1">Nucleus</location>
        <location evidence="1">Nucleolus</location>
    </subcellularLocation>
</comment>
<protein>
    <recommendedName>
        <fullName evidence="3">rRNA-processing protein EFG1</fullName>
    </recommendedName>
    <alternativeName>
        <fullName evidence="4">rRNA-processing protein efg1</fullName>
    </alternativeName>
</protein>
<keyword evidence="10" id="KW-1185">Reference proteome</keyword>
<feature type="compositionally biased region" description="Acidic residues" evidence="8">
    <location>
        <begin position="263"/>
        <end position="292"/>
    </location>
</feature>
<dbReference type="PANTHER" id="PTHR33911:SF1">
    <property type="entry name" value="RRNA-PROCESSING PROTEIN EFG1"/>
    <property type="match status" value="1"/>
</dbReference>
<reference evidence="9 10" key="1">
    <citation type="journal article" date="2016" name="Mol. Biol. Evol.">
        <title>Comparative Genomics of Early-Diverging Mushroom-Forming Fungi Provides Insights into the Origins of Lignocellulose Decay Capabilities.</title>
        <authorList>
            <person name="Nagy L.G."/>
            <person name="Riley R."/>
            <person name="Tritt A."/>
            <person name="Adam C."/>
            <person name="Daum C."/>
            <person name="Floudas D."/>
            <person name="Sun H."/>
            <person name="Yadav J.S."/>
            <person name="Pangilinan J."/>
            <person name="Larsson K.H."/>
            <person name="Matsuura K."/>
            <person name="Barry K."/>
            <person name="Labutti K."/>
            <person name="Kuo R."/>
            <person name="Ohm R.A."/>
            <person name="Bhattacharya S.S."/>
            <person name="Shirouzu T."/>
            <person name="Yoshinaga Y."/>
            <person name="Martin F.M."/>
            <person name="Grigoriev I.V."/>
            <person name="Hibbett D.S."/>
        </authorList>
    </citation>
    <scope>NUCLEOTIDE SEQUENCE [LARGE SCALE GENOMIC DNA]</scope>
    <source>
        <strain evidence="9 10">HHB14362 ss-1</strain>
    </source>
</reference>
<dbReference type="InterPro" id="IPR019310">
    <property type="entry name" value="Efg1"/>
</dbReference>
<evidence type="ECO:0000256" key="7">
    <source>
        <dbReference type="ARBA" id="ARBA00023242"/>
    </source>
</evidence>
<sequence>MGPSRTRDPGPSANPSGSQSKLRKQGQGEQTRRPKPNDNGAEPNGVPGVQKLKSQLRQTRRLLAKDNLAADVRVETERRLKSLEADLEMAERTRKERAFAVRYHKIKFFERQKVVRKISQTKKKLSAKDLNSRLRRELETALRNLRVDLNYILHYPKLQKYISLFPPEVRHGETPQPELEEEKAKTDTRRAELRASIRKKMRERQLSREPELEKDSDPRCGGRSNHDRSKRSDGPVSVGGRGKKGGNSETETKAAKAMHDDFFGEDESGEEDDDVSTGEQESGVDSEDDEDE</sequence>
<dbReference type="AlphaFoldDB" id="A0A165TT96"/>
<feature type="compositionally biased region" description="Basic and acidic residues" evidence="8">
    <location>
        <begin position="182"/>
        <end position="195"/>
    </location>
</feature>
<dbReference type="STRING" id="1314782.A0A165TT96"/>
<evidence type="ECO:0000313" key="9">
    <source>
        <dbReference type="EMBL" id="KZT27142.1"/>
    </source>
</evidence>
<accession>A0A165TT96</accession>
<evidence type="ECO:0000256" key="5">
    <source>
        <dbReference type="ARBA" id="ARBA00022552"/>
    </source>
</evidence>
<dbReference type="InParanoid" id="A0A165TT96"/>
<evidence type="ECO:0000256" key="4">
    <source>
        <dbReference type="ARBA" id="ARBA00019827"/>
    </source>
</evidence>
<keyword evidence="5" id="KW-0698">rRNA processing</keyword>
<evidence type="ECO:0000256" key="2">
    <source>
        <dbReference type="ARBA" id="ARBA00006916"/>
    </source>
</evidence>
<dbReference type="Pfam" id="PF10153">
    <property type="entry name" value="Efg1"/>
    <property type="match status" value="1"/>
</dbReference>
<evidence type="ECO:0000256" key="3">
    <source>
        <dbReference type="ARBA" id="ARBA00018689"/>
    </source>
</evidence>
<proteinExistence type="inferred from homology"/>
<keyword evidence="7" id="KW-0539">Nucleus</keyword>
<evidence type="ECO:0000256" key="8">
    <source>
        <dbReference type="SAM" id="MobiDB-lite"/>
    </source>
</evidence>
<feature type="compositionally biased region" description="Basic and acidic residues" evidence="8">
    <location>
        <begin position="250"/>
        <end position="262"/>
    </location>
</feature>
<dbReference type="InterPro" id="IPR050786">
    <property type="entry name" value="EFG1_rRNA-proc"/>
</dbReference>
<evidence type="ECO:0000313" key="10">
    <source>
        <dbReference type="Proteomes" id="UP000076761"/>
    </source>
</evidence>
<feature type="compositionally biased region" description="Basic and acidic residues" evidence="8">
    <location>
        <begin position="203"/>
        <end position="233"/>
    </location>
</feature>
<keyword evidence="6" id="KW-0175">Coiled coil</keyword>
<evidence type="ECO:0000256" key="1">
    <source>
        <dbReference type="ARBA" id="ARBA00004604"/>
    </source>
</evidence>
<dbReference type="GO" id="GO:0030688">
    <property type="term" value="C:preribosome, small subunit precursor"/>
    <property type="evidence" value="ECO:0007669"/>
    <property type="project" value="TreeGrafter"/>
</dbReference>
<gene>
    <name evidence="9" type="ORF">NEOLEDRAFT_1155186</name>
</gene>
<name>A0A165TT96_9AGAM</name>
<evidence type="ECO:0000256" key="6">
    <source>
        <dbReference type="ARBA" id="ARBA00023054"/>
    </source>
</evidence>
<organism evidence="9 10">
    <name type="scientific">Neolentinus lepideus HHB14362 ss-1</name>
    <dbReference type="NCBI Taxonomy" id="1314782"/>
    <lineage>
        <taxon>Eukaryota</taxon>
        <taxon>Fungi</taxon>
        <taxon>Dikarya</taxon>
        <taxon>Basidiomycota</taxon>
        <taxon>Agaricomycotina</taxon>
        <taxon>Agaricomycetes</taxon>
        <taxon>Gloeophyllales</taxon>
        <taxon>Gloeophyllaceae</taxon>
        <taxon>Neolentinus</taxon>
    </lineage>
</organism>
<feature type="region of interest" description="Disordered" evidence="8">
    <location>
        <begin position="169"/>
        <end position="292"/>
    </location>
</feature>
<feature type="region of interest" description="Disordered" evidence="8">
    <location>
        <begin position="1"/>
        <end position="50"/>
    </location>
</feature>
<dbReference type="GO" id="GO:0005730">
    <property type="term" value="C:nucleolus"/>
    <property type="evidence" value="ECO:0007669"/>
    <property type="project" value="UniProtKB-SubCell"/>
</dbReference>
<dbReference type="FunCoup" id="A0A165TT96">
    <property type="interactions" value="37"/>
</dbReference>
<comment type="similarity">
    <text evidence="2">Belongs to the EFG1 family.</text>
</comment>
<dbReference type="GO" id="GO:0000462">
    <property type="term" value="P:maturation of SSU-rRNA from tricistronic rRNA transcript (SSU-rRNA, 5.8S rRNA, LSU-rRNA)"/>
    <property type="evidence" value="ECO:0007669"/>
    <property type="project" value="TreeGrafter"/>
</dbReference>
<dbReference type="OrthoDB" id="47732at2759"/>
<dbReference type="EMBL" id="KV425563">
    <property type="protein sequence ID" value="KZT27142.1"/>
    <property type="molecule type" value="Genomic_DNA"/>
</dbReference>
<dbReference type="PANTHER" id="PTHR33911">
    <property type="entry name" value="RRNA-PROCESSING PROTEIN EFG1"/>
    <property type="match status" value="1"/>
</dbReference>